<name>A0A806KRF1_9BACT</name>
<evidence type="ECO:0000313" key="2">
    <source>
        <dbReference type="EMBL" id="AGS53639.1"/>
    </source>
</evidence>
<evidence type="ECO:0000256" key="1">
    <source>
        <dbReference type="SAM" id="MobiDB-lite"/>
    </source>
</evidence>
<reference evidence="2" key="1">
    <citation type="submission" date="2012-03" db="EMBL/GenBank/DDBJ databases">
        <title>Functional metagenomics reveals considerable lignocellulase gene clusters in the gut microbiome of a wood-feeding higher termite.</title>
        <authorList>
            <person name="Liu N."/>
        </authorList>
    </citation>
    <scope>NUCLEOTIDE SEQUENCE</scope>
</reference>
<dbReference type="EMBL" id="JQ844239">
    <property type="protein sequence ID" value="AGS53639.1"/>
    <property type="molecule type" value="Genomic_DNA"/>
</dbReference>
<feature type="region of interest" description="Disordered" evidence="1">
    <location>
        <begin position="1"/>
        <end position="20"/>
    </location>
</feature>
<dbReference type="AlphaFoldDB" id="A0A806KRF1"/>
<protein>
    <submittedName>
        <fullName evidence="2">Uncharacterized protein</fullName>
    </submittedName>
</protein>
<proteinExistence type="predicted"/>
<organism evidence="2">
    <name type="scientific">uncultured bacterium contig00086</name>
    <dbReference type="NCBI Taxonomy" id="1181559"/>
    <lineage>
        <taxon>Bacteria</taxon>
        <taxon>environmental samples</taxon>
    </lineage>
</organism>
<accession>A0A806KRF1</accession>
<sequence length="45" mass="4531">MSPAAYRSAPAGGTECLRQGHHGATDIRLPLLPSGPGGVGRCPFA</sequence>